<dbReference type="Pfam" id="PF03992">
    <property type="entry name" value="ABM"/>
    <property type="match status" value="1"/>
</dbReference>
<sequence length="95" mass="10975">MIYVNVLLTVRETADVPEIRQLLQKQGELSRAEPGCLRFEVYQSKNDSKVFILNEHWESQTALDAHRLAEAYTTIYVPRVLPKVDRVPHPSDLVQ</sequence>
<dbReference type="AlphaFoldDB" id="A0A518GTV0"/>
<evidence type="ECO:0000259" key="1">
    <source>
        <dbReference type="PROSITE" id="PS51725"/>
    </source>
</evidence>
<dbReference type="SUPFAM" id="SSF54909">
    <property type="entry name" value="Dimeric alpha+beta barrel"/>
    <property type="match status" value="1"/>
</dbReference>
<dbReference type="Gene3D" id="3.30.70.100">
    <property type="match status" value="1"/>
</dbReference>
<keyword evidence="2" id="KW-0503">Monooxygenase</keyword>
<dbReference type="InterPro" id="IPR011008">
    <property type="entry name" value="Dimeric_a/b-barrel"/>
</dbReference>
<dbReference type="RefSeq" id="WP_145303882.1">
    <property type="nucleotide sequence ID" value="NZ_CP036299.1"/>
</dbReference>
<dbReference type="KEGG" id="peh:Spb1_39650"/>
<evidence type="ECO:0000313" key="3">
    <source>
        <dbReference type="Proteomes" id="UP000315349"/>
    </source>
</evidence>
<dbReference type="PROSITE" id="PS51725">
    <property type="entry name" value="ABM"/>
    <property type="match status" value="1"/>
</dbReference>
<keyword evidence="3" id="KW-1185">Reference proteome</keyword>
<accession>A0A518GTV0</accession>
<gene>
    <name evidence="2" type="ORF">Spb1_39650</name>
</gene>
<evidence type="ECO:0000313" key="2">
    <source>
        <dbReference type="EMBL" id="QDV32017.1"/>
    </source>
</evidence>
<dbReference type="EMBL" id="CP036299">
    <property type="protein sequence ID" value="QDV32017.1"/>
    <property type="molecule type" value="Genomic_DNA"/>
</dbReference>
<proteinExistence type="predicted"/>
<dbReference type="InterPro" id="IPR007138">
    <property type="entry name" value="ABM_dom"/>
</dbReference>
<protein>
    <submittedName>
        <fullName evidence="2">Antibiotic biosynthesis monooxygenase</fullName>
    </submittedName>
</protein>
<dbReference type="OrthoDB" id="5241825at2"/>
<dbReference type="GO" id="GO:0004497">
    <property type="term" value="F:monooxygenase activity"/>
    <property type="evidence" value="ECO:0007669"/>
    <property type="project" value="UniProtKB-KW"/>
</dbReference>
<reference evidence="2 3" key="1">
    <citation type="submission" date="2019-02" db="EMBL/GenBank/DDBJ databases">
        <title>Deep-cultivation of Planctomycetes and their phenomic and genomic characterization uncovers novel biology.</title>
        <authorList>
            <person name="Wiegand S."/>
            <person name="Jogler M."/>
            <person name="Boedeker C."/>
            <person name="Pinto D."/>
            <person name="Vollmers J."/>
            <person name="Rivas-Marin E."/>
            <person name="Kohn T."/>
            <person name="Peeters S.H."/>
            <person name="Heuer A."/>
            <person name="Rast P."/>
            <person name="Oberbeckmann S."/>
            <person name="Bunk B."/>
            <person name="Jeske O."/>
            <person name="Meyerdierks A."/>
            <person name="Storesund J.E."/>
            <person name="Kallscheuer N."/>
            <person name="Luecker S."/>
            <person name="Lage O.M."/>
            <person name="Pohl T."/>
            <person name="Merkel B.J."/>
            <person name="Hornburger P."/>
            <person name="Mueller R.-W."/>
            <person name="Bruemmer F."/>
            <person name="Labrenz M."/>
            <person name="Spormann A.M."/>
            <person name="Op den Camp H."/>
            <person name="Overmann J."/>
            <person name="Amann R."/>
            <person name="Jetten M.S.M."/>
            <person name="Mascher T."/>
            <person name="Medema M.H."/>
            <person name="Devos D.P."/>
            <person name="Kaster A.-K."/>
            <person name="Ovreas L."/>
            <person name="Rohde M."/>
            <person name="Galperin M.Y."/>
            <person name="Jogler C."/>
        </authorList>
    </citation>
    <scope>NUCLEOTIDE SEQUENCE [LARGE SCALE GENOMIC DNA]</scope>
    <source>
        <strain evidence="2 3">Spb1</strain>
    </source>
</reference>
<keyword evidence="2" id="KW-0560">Oxidoreductase</keyword>
<organism evidence="2 3">
    <name type="scientific">Planctopirus ephydatiae</name>
    <dbReference type="NCBI Taxonomy" id="2528019"/>
    <lineage>
        <taxon>Bacteria</taxon>
        <taxon>Pseudomonadati</taxon>
        <taxon>Planctomycetota</taxon>
        <taxon>Planctomycetia</taxon>
        <taxon>Planctomycetales</taxon>
        <taxon>Planctomycetaceae</taxon>
        <taxon>Planctopirus</taxon>
    </lineage>
</organism>
<dbReference type="Proteomes" id="UP000315349">
    <property type="component" value="Chromosome"/>
</dbReference>
<name>A0A518GTV0_9PLAN</name>
<feature type="domain" description="ABM" evidence="1">
    <location>
        <begin position="2"/>
        <end position="94"/>
    </location>
</feature>